<proteinExistence type="inferred from homology"/>
<keyword evidence="12" id="KW-1185">Reference proteome</keyword>
<evidence type="ECO:0000256" key="10">
    <source>
        <dbReference type="SAM" id="MobiDB-lite"/>
    </source>
</evidence>
<keyword evidence="9" id="KW-0336">GPI-anchor</keyword>
<dbReference type="GO" id="GO:0005886">
    <property type="term" value="C:plasma membrane"/>
    <property type="evidence" value="ECO:0007669"/>
    <property type="project" value="UniProtKB-SubCell"/>
</dbReference>
<evidence type="ECO:0000256" key="6">
    <source>
        <dbReference type="ARBA" id="ARBA00023180"/>
    </source>
</evidence>
<evidence type="ECO:0000256" key="7">
    <source>
        <dbReference type="ARBA" id="ARBA00023288"/>
    </source>
</evidence>
<feature type="compositionally biased region" description="Polar residues" evidence="10">
    <location>
        <begin position="395"/>
        <end position="427"/>
    </location>
</feature>
<keyword evidence="5" id="KW-1015">Disulfide bond</keyword>
<evidence type="ECO:0000256" key="8">
    <source>
        <dbReference type="ARBA" id="ARBA00025026"/>
    </source>
</evidence>
<dbReference type="SUPFAM" id="SSF51445">
    <property type="entry name" value="(Trans)glycosidases"/>
    <property type="match status" value="1"/>
</dbReference>
<feature type="compositionally biased region" description="Low complexity" evidence="10">
    <location>
        <begin position="428"/>
        <end position="440"/>
    </location>
</feature>
<dbReference type="Gene3D" id="3.20.20.80">
    <property type="entry name" value="Glycosidases"/>
    <property type="match status" value="1"/>
</dbReference>
<evidence type="ECO:0000313" key="11">
    <source>
        <dbReference type="EMBL" id="KAF9893133.1"/>
    </source>
</evidence>
<dbReference type="GO" id="GO:0071970">
    <property type="term" value="P:fungal-type cell wall (1-&gt;3)-beta-D-glucan biosynthetic process"/>
    <property type="evidence" value="ECO:0007669"/>
    <property type="project" value="TreeGrafter"/>
</dbReference>
<feature type="region of interest" description="Disordered" evidence="10">
    <location>
        <begin position="390"/>
        <end position="452"/>
    </location>
</feature>
<dbReference type="GO" id="GO:0098552">
    <property type="term" value="C:side of membrane"/>
    <property type="evidence" value="ECO:0007669"/>
    <property type="project" value="UniProtKB-KW"/>
</dbReference>
<dbReference type="InterPro" id="IPR004886">
    <property type="entry name" value="Glucanosyltransferase"/>
</dbReference>
<sequence>MISLSPTFPTISLLLGGLHALTATAVPTISVVGSKFFYEDGRQYFLKGIAYQRTPEDPLIDTAQCERDVARMAELGTNAIRVYHVDPAADHDGCMTALADAGIYLFVDVDTFDTSIRQDDPSWTQSQFDSYKAVLDTFQKYDNTAGFLVGNEVLSTAEGSPAAPYVLAAARDMKSYRNEKKYRNIPIGYTAADIAELRPMLQNYLACRTDPAERLDFFGLNAYEWCGSSSFKTSGYSLLQDQAKDYPIPIFFSETGCNAARPRTFDDQAAIFGPEMSDTWSGSIIYEWIEETNNYGLINYGPRQPDAPPTNTLIQDGFPREGTPTSIAPDFDNLKAQWATLTPSGVALSDYVKSASTVSPAACPASTAGGWVVDPNAPLPTLGQTFHRIAPEPPTVNSGSGSNPDINAVHGSNAQRTASPTGGANSVPTPSLSPTSSSLTYDPSNSAHSISAPKLDRAGDTFLFLCVITGALAVWL</sequence>
<comment type="caution">
    <text evidence="11">The sequence shown here is derived from an EMBL/GenBank/DDBJ whole genome shotgun (WGS) entry which is preliminary data.</text>
</comment>
<keyword evidence="3 9" id="KW-0808">Transferase</keyword>
<comment type="similarity">
    <text evidence="2 9">Belongs to the glycosyl hydrolase 72 family.</text>
</comment>
<dbReference type="PANTHER" id="PTHR31468:SF8">
    <property type="entry name" value="1,3-BETA-GLUCANOSYLTRANSFERASE GAS2"/>
    <property type="match status" value="1"/>
</dbReference>
<evidence type="ECO:0000256" key="9">
    <source>
        <dbReference type="RuleBase" id="RU361209"/>
    </source>
</evidence>
<keyword evidence="7 9" id="KW-0449">Lipoprotein</keyword>
<evidence type="ECO:0000256" key="5">
    <source>
        <dbReference type="ARBA" id="ARBA00023157"/>
    </source>
</evidence>
<organism evidence="11 12">
    <name type="scientific">Aspergillus nanangensis</name>
    <dbReference type="NCBI Taxonomy" id="2582783"/>
    <lineage>
        <taxon>Eukaryota</taxon>
        <taxon>Fungi</taxon>
        <taxon>Dikarya</taxon>
        <taxon>Ascomycota</taxon>
        <taxon>Pezizomycotina</taxon>
        <taxon>Eurotiomycetes</taxon>
        <taxon>Eurotiomycetidae</taxon>
        <taxon>Eurotiales</taxon>
        <taxon>Aspergillaceae</taxon>
        <taxon>Aspergillus</taxon>
        <taxon>Aspergillus subgen. Circumdati</taxon>
    </lineage>
</organism>
<gene>
    <name evidence="11" type="ORF">FE257_012544</name>
</gene>
<dbReference type="EMBL" id="VCAU01000009">
    <property type="protein sequence ID" value="KAF9893133.1"/>
    <property type="molecule type" value="Genomic_DNA"/>
</dbReference>
<keyword evidence="9" id="KW-0472">Membrane</keyword>
<reference evidence="11" key="1">
    <citation type="journal article" date="2019" name="Beilstein J. Org. Chem.">
        <title>Nanangenines: drimane sesquiterpenoids as the dominant metabolite cohort of a novel Australian fungus, Aspergillus nanangensis.</title>
        <authorList>
            <person name="Lacey H.J."/>
            <person name="Gilchrist C.L.M."/>
            <person name="Crombie A."/>
            <person name="Kalaitzis J.A."/>
            <person name="Vuong D."/>
            <person name="Rutledge P.J."/>
            <person name="Turner P."/>
            <person name="Pitt J.I."/>
            <person name="Lacey E."/>
            <person name="Chooi Y.H."/>
            <person name="Piggott A.M."/>
        </authorList>
    </citation>
    <scope>NUCLEOTIDE SEQUENCE</scope>
    <source>
        <strain evidence="11">MST-FP2251</strain>
    </source>
</reference>
<dbReference type="PANTHER" id="PTHR31468">
    <property type="entry name" value="1,3-BETA-GLUCANOSYLTRANSFERASE GAS1"/>
    <property type="match status" value="1"/>
</dbReference>
<dbReference type="GO" id="GO:0042124">
    <property type="term" value="F:1,3-beta-glucanosyltransferase activity"/>
    <property type="evidence" value="ECO:0007669"/>
    <property type="project" value="TreeGrafter"/>
</dbReference>
<protein>
    <recommendedName>
        <fullName evidence="9">1,3-beta-glucanosyltransferase</fullName>
        <ecNumber evidence="9">2.4.1.-</ecNumber>
    </recommendedName>
</protein>
<dbReference type="AlphaFoldDB" id="A0AAD4CWL7"/>
<keyword evidence="6" id="KW-0325">Glycoprotein</keyword>
<keyword evidence="4 9" id="KW-0732">Signal</keyword>
<name>A0AAD4CWL7_ASPNN</name>
<feature type="signal peptide" evidence="9">
    <location>
        <begin position="1"/>
        <end position="25"/>
    </location>
</feature>
<evidence type="ECO:0000313" key="12">
    <source>
        <dbReference type="Proteomes" id="UP001194746"/>
    </source>
</evidence>
<evidence type="ECO:0000256" key="4">
    <source>
        <dbReference type="ARBA" id="ARBA00022729"/>
    </source>
</evidence>
<dbReference type="FunFam" id="3.20.20.80:FF:000038">
    <property type="entry name" value="1,3-beta-glucanosyltransferase"/>
    <property type="match status" value="1"/>
</dbReference>
<dbReference type="GO" id="GO:0031505">
    <property type="term" value="P:fungal-type cell wall organization"/>
    <property type="evidence" value="ECO:0007669"/>
    <property type="project" value="TreeGrafter"/>
</dbReference>
<evidence type="ECO:0000256" key="1">
    <source>
        <dbReference type="ARBA" id="ARBA00004609"/>
    </source>
</evidence>
<dbReference type="EC" id="2.4.1.-" evidence="9"/>
<dbReference type="InterPro" id="IPR017853">
    <property type="entry name" value="GH"/>
</dbReference>
<feature type="chain" id="PRO_5041774930" description="1,3-beta-glucanosyltransferase" evidence="9">
    <location>
        <begin position="26"/>
        <end position="476"/>
    </location>
</feature>
<comment type="function">
    <text evidence="8">Splits internally a 1,3-beta-glucan molecule and transfers the newly generated reducing end (the donor) to the non-reducing end of another 1,3-beta-glucan molecule (the acceptor) forming a 1,3-beta linkage, resulting in the elongation of 1,3-beta-glucan chains in the cell wall. Involved in cell wall morphogenesis.</text>
</comment>
<dbReference type="Proteomes" id="UP001194746">
    <property type="component" value="Unassembled WGS sequence"/>
</dbReference>
<evidence type="ECO:0000256" key="3">
    <source>
        <dbReference type="ARBA" id="ARBA00022679"/>
    </source>
</evidence>
<comment type="subcellular location">
    <subcellularLocation>
        <location evidence="1 9">Cell membrane</location>
        <topology evidence="1 9">Lipid-anchor</topology>
        <topology evidence="1 9">GPI-anchor</topology>
    </subcellularLocation>
</comment>
<reference evidence="11" key="2">
    <citation type="submission" date="2020-02" db="EMBL/GenBank/DDBJ databases">
        <authorList>
            <person name="Gilchrist C.L.M."/>
            <person name="Chooi Y.-H."/>
        </authorList>
    </citation>
    <scope>NUCLEOTIDE SEQUENCE</scope>
    <source>
        <strain evidence="11">MST-FP2251</strain>
    </source>
</reference>
<evidence type="ECO:0000256" key="2">
    <source>
        <dbReference type="ARBA" id="ARBA00007528"/>
    </source>
</evidence>
<dbReference type="Pfam" id="PF03198">
    <property type="entry name" value="Glyco_hydro_72"/>
    <property type="match status" value="1"/>
</dbReference>
<accession>A0AAD4CWL7</accession>